<sequence length="348" mass="36990">MKVLVLGGSGYIGSRLCQMLQATGWAIPISASSRAPLSVPGHLRLDTRDEPALTRALQEADAVVNCVAGSAAAIAEGAAVLARAVVAADFPRLVHFSSMAVYGDREGLLAEQAAAGAAQGWYARAKCDSERHIATVAAAGGSATVLRPGCVWGPGSHLWVGRIARWLAAGRLGDLGEDGDGWSNLVHVDDVCSAVVAALRKPVPAGQVRTLNLAGPDSPRWNDYFADVALAIGAEPMRRMRRQQMRADAYLAGPPLHVIRRVLGRLGRPVAALPDPLTPGLLGLWQRQQKLDATAAEQVLGLRWTPYATGLRQSMAWLLTDDSLPLRRRPVLLGGDRSGPRRHGRVGF</sequence>
<dbReference type="Gene3D" id="3.40.50.720">
    <property type="entry name" value="NAD(P)-binding Rossmann-like Domain"/>
    <property type="match status" value="1"/>
</dbReference>
<accession>F5Y0E6</accession>
<dbReference type="PANTHER" id="PTHR48079:SF6">
    <property type="entry name" value="NAD(P)-BINDING DOMAIN-CONTAINING PROTEIN-RELATED"/>
    <property type="match status" value="1"/>
</dbReference>
<dbReference type="OrthoDB" id="5292533at2"/>
<dbReference type="HOGENOM" id="CLU_007383_6_0_4"/>
<dbReference type="RefSeq" id="WP_013900401.1">
    <property type="nucleotide sequence ID" value="NC_015677.1"/>
</dbReference>
<dbReference type="GO" id="GO:0005737">
    <property type="term" value="C:cytoplasm"/>
    <property type="evidence" value="ECO:0007669"/>
    <property type="project" value="TreeGrafter"/>
</dbReference>
<dbReference type="EMBL" id="CP000245">
    <property type="protein sequence ID" value="AEG92168.1"/>
    <property type="molecule type" value="Genomic_DNA"/>
</dbReference>
<dbReference type="GO" id="GO:0004029">
    <property type="term" value="F:aldehyde dehydrogenase (NAD+) activity"/>
    <property type="evidence" value="ECO:0007669"/>
    <property type="project" value="TreeGrafter"/>
</dbReference>
<feature type="domain" description="NAD-dependent epimerase/dehydratase" evidence="1">
    <location>
        <begin position="3"/>
        <end position="213"/>
    </location>
</feature>
<dbReference type="STRING" id="365046.Rta_10830"/>
<dbReference type="eggNOG" id="COG0451">
    <property type="taxonomic scope" value="Bacteria"/>
</dbReference>
<proteinExistence type="predicted"/>
<gene>
    <name evidence="2" type="ordered locus">Rta_10830</name>
</gene>
<keyword evidence="3" id="KW-1185">Reference proteome</keyword>
<reference evidence="2 3" key="2">
    <citation type="journal article" date="2011" name="PLoS ONE">
        <title>The Cyst-Dividing Bacterium Ramlibacter tataouinensis TTB310 Genome Reveals a Well-Stocked Toolbox for Adaptation to a Desert Environment.</title>
        <authorList>
            <person name="De Luca G."/>
            <person name="Barakat M."/>
            <person name="Ortet P."/>
            <person name="Fochesato S."/>
            <person name="Jourlin-Castelli C."/>
            <person name="Ansaldi M."/>
            <person name="Py B."/>
            <person name="Fichant G."/>
            <person name="Coutinho P.M."/>
            <person name="Voulhoux R."/>
            <person name="Bastien O."/>
            <person name="Marechal E."/>
            <person name="Henrissat B."/>
            <person name="Quentin Y."/>
            <person name="Noirot P."/>
            <person name="Filloux A."/>
            <person name="Mejean V."/>
            <person name="Dubow M.S."/>
            <person name="Barras F."/>
            <person name="Barbe V."/>
            <person name="Weissenbach J."/>
            <person name="Mihalcescu I."/>
            <person name="Vermeglio A."/>
            <person name="Achouak W."/>
            <person name="Heulin T."/>
        </authorList>
    </citation>
    <scope>NUCLEOTIDE SEQUENCE [LARGE SCALE GENOMIC DNA]</scope>
    <source>
        <strain evidence="3">ATCC BAA-407 / DSM 14655 / LMG 21543 / TTB310</strain>
    </source>
</reference>
<reference evidence="3" key="1">
    <citation type="submission" date="2006-01" db="EMBL/GenBank/DDBJ databases">
        <title>Genome of the cyst-dividing bacterium Ramlibacter tataouinensis.</title>
        <authorList>
            <person name="Barakat M."/>
            <person name="Ortet P."/>
            <person name="De Luca G."/>
            <person name="Jourlin-Castelli C."/>
            <person name="Ansaldi M."/>
            <person name="Py B."/>
            <person name="Fichant G."/>
            <person name="Coutinho P."/>
            <person name="Voulhoux R."/>
            <person name="Bastien O."/>
            <person name="Roy S."/>
            <person name="Marechal E."/>
            <person name="Henrissat B."/>
            <person name="Quentin Y."/>
            <person name="Noirot P."/>
            <person name="Filloux A."/>
            <person name="Mejean V."/>
            <person name="DuBow M."/>
            <person name="Barras F."/>
            <person name="Heulin T."/>
        </authorList>
    </citation>
    <scope>NUCLEOTIDE SEQUENCE [LARGE SCALE GENOMIC DNA]</scope>
    <source>
        <strain evidence="3">ATCC BAA-407 / DSM 14655 / LMG 21543 / TTB310</strain>
    </source>
</reference>
<dbReference type="InterPro" id="IPR001509">
    <property type="entry name" value="Epimerase_deHydtase"/>
</dbReference>
<dbReference type="InterPro" id="IPR036291">
    <property type="entry name" value="NAD(P)-bd_dom_sf"/>
</dbReference>
<dbReference type="PANTHER" id="PTHR48079">
    <property type="entry name" value="PROTEIN YEEZ"/>
    <property type="match status" value="1"/>
</dbReference>
<dbReference type="SUPFAM" id="SSF51735">
    <property type="entry name" value="NAD(P)-binding Rossmann-fold domains"/>
    <property type="match status" value="1"/>
</dbReference>
<protein>
    <submittedName>
        <fullName evidence="2">UDP-galactose 4-epimerase</fullName>
    </submittedName>
</protein>
<evidence type="ECO:0000259" key="1">
    <source>
        <dbReference type="Pfam" id="PF01370"/>
    </source>
</evidence>
<name>F5Y0E6_RAMTT</name>
<dbReference type="Proteomes" id="UP000008385">
    <property type="component" value="Chromosome"/>
</dbReference>
<dbReference type="KEGG" id="rta:Rta_10830"/>
<dbReference type="PATRIC" id="fig|365046.3.peg.1109"/>
<evidence type="ECO:0000313" key="2">
    <source>
        <dbReference type="EMBL" id="AEG92168.1"/>
    </source>
</evidence>
<dbReference type="InterPro" id="IPR051783">
    <property type="entry name" value="NAD(P)-dependent_oxidoreduct"/>
</dbReference>
<evidence type="ECO:0000313" key="3">
    <source>
        <dbReference type="Proteomes" id="UP000008385"/>
    </source>
</evidence>
<dbReference type="Pfam" id="PF01370">
    <property type="entry name" value="Epimerase"/>
    <property type="match status" value="1"/>
</dbReference>
<organism evidence="2 3">
    <name type="scientific">Ramlibacter tataouinensis (strain ATCC BAA-407 / DSM 14655 / LMG 21543 / TTB310)</name>
    <dbReference type="NCBI Taxonomy" id="365046"/>
    <lineage>
        <taxon>Bacteria</taxon>
        <taxon>Pseudomonadati</taxon>
        <taxon>Pseudomonadota</taxon>
        <taxon>Betaproteobacteria</taxon>
        <taxon>Burkholderiales</taxon>
        <taxon>Comamonadaceae</taxon>
        <taxon>Ramlibacter</taxon>
    </lineage>
</organism>
<dbReference type="AlphaFoldDB" id="F5Y0E6"/>